<reference evidence="7" key="5">
    <citation type="journal article" date="2018" name="Nat. Plants">
        <title>Whole-genome landscape of Medicago truncatula symbiotic genes.</title>
        <authorList>
            <person name="Pecrix Y."/>
            <person name="Gamas P."/>
            <person name="Carrere S."/>
        </authorList>
    </citation>
    <scope>NUCLEOTIDE SEQUENCE</scope>
    <source>
        <tissue evidence="7">Leaves</tissue>
    </source>
</reference>
<reference evidence="8" key="3">
    <citation type="submission" date="2015-04" db="UniProtKB">
        <authorList>
            <consortium name="EnsemblPlants"/>
        </authorList>
    </citation>
    <scope>IDENTIFICATION</scope>
    <source>
        <strain evidence="8">cv. Jemalong A17</strain>
    </source>
</reference>
<dbReference type="PROSITE" id="PS50104">
    <property type="entry name" value="TIR"/>
    <property type="match status" value="2"/>
</dbReference>
<evidence type="ECO:0000313" key="6">
    <source>
        <dbReference type="EMBL" id="AES87095.2"/>
    </source>
</evidence>
<dbReference type="SUPFAM" id="SSF52200">
    <property type="entry name" value="Toll/Interleukin receptor TIR domain"/>
    <property type="match status" value="2"/>
</dbReference>
<reference evidence="6 9" key="1">
    <citation type="journal article" date="2011" name="Nature">
        <title>The Medicago genome provides insight into the evolution of rhizobial symbioses.</title>
        <authorList>
            <person name="Young N.D."/>
            <person name="Debelle F."/>
            <person name="Oldroyd G.E."/>
            <person name="Geurts R."/>
            <person name="Cannon S.B."/>
            <person name="Udvardi M.K."/>
            <person name="Benedito V.A."/>
            <person name="Mayer K.F."/>
            <person name="Gouzy J."/>
            <person name="Schoof H."/>
            <person name="Van de Peer Y."/>
            <person name="Proost S."/>
            <person name="Cook D.R."/>
            <person name="Meyers B.C."/>
            <person name="Spannagl M."/>
            <person name="Cheung F."/>
            <person name="De Mita S."/>
            <person name="Krishnakumar V."/>
            <person name="Gundlach H."/>
            <person name="Zhou S."/>
            <person name="Mudge J."/>
            <person name="Bharti A.K."/>
            <person name="Murray J.D."/>
            <person name="Naoumkina M.A."/>
            <person name="Rosen B."/>
            <person name="Silverstein K.A."/>
            <person name="Tang H."/>
            <person name="Rombauts S."/>
            <person name="Zhao P.X."/>
            <person name="Zhou P."/>
            <person name="Barbe V."/>
            <person name="Bardou P."/>
            <person name="Bechner M."/>
            <person name="Bellec A."/>
            <person name="Berger A."/>
            <person name="Berges H."/>
            <person name="Bidwell S."/>
            <person name="Bisseling T."/>
            <person name="Choisne N."/>
            <person name="Couloux A."/>
            <person name="Denny R."/>
            <person name="Deshpande S."/>
            <person name="Dai X."/>
            <person name="Doyle J.J."/>
            <person name="Dudez A.M."/>
            <person name="Farmer A.D."/>
            <person name="Fouteau S."/>
            <person name="Franken C."/>
            <person name="Gibelin C."/>
            <person name="Gish J."/>
            <person name="Goldstein S."/>
            <person name="Gonzalez A.J."/>
            <person name="Green P.J."/>
            <person name="Hallab A."/>
            <person name="Hartog M."/>
            <person name="Hua A."/>
            <person name="Humphray S.J."/>
            <person name="Jeong D.H."/>
            <person name="Jing Y."/>
            <person name="Jocker A."/>
            <person name="Kenton S.M."/>
            <person name="Kim D.J."/>
            <person name="Klee K."/>
            <person name="Lai H."/>
            <person name="Lang C."/>
            <person name="Lin S."/>
            <person name="Macmil S.L."/>
            <person name="Magdelenat G."/>
            <person name="Matthews L."/>
            <person name="McCorrison J."/>
            <person name="Monaghan E.L."/>
            <person name="Mun J.H."/>
            <person name="Najar F.Z."/>
            <person name="Nicholson C."/>
            <person name="Noirot C."/>
            <person name="O'Bleness M."/>
            <person name="Paule C.R."/>
            <person name="Poulain J."/>
            <person name="Prion F."/>
            <person name="Qin B."/>
            <person name="Qu C."/>
            <person name="Retzel E.F."/>
            <person name="Riddle C."/>
            <person name="Sallet E."/>
            <person name="Samain S."/>
            <person name="Samson N."/>
            <person name="Sanders I."/>
            <person name="Saurat O."/>
            <person name="Scarpelli C."/>
            <person name="Schiex T."/>
            <person name="Segurens B."/>
            <person name="Severin A.J."/>
            <person name="Sherrier D.J."/>
            <person name="Shi R."/>
            <person name="Sims S."/>
            <person name="Singer S.R."/>
            <person name="Sinharoy S."/>
            <person name="Sterck L."/>
            <person name="Viollet A."/>
            <person name="Wang B.B."/>
            <person name="Wang K."/>
            <person name="Wang M."/>
            <person name="Wang X."/>
            <person name="Warfsmann J."/>
            <person name="Weissenbach J."/>
            <person name="White D.D."/>
            <person name="White J.D."/>
            <person name="Wiley G.B."/>
            <person name="Wincker P."/>
            <person name="Xing Y."/>
            <person name="Yang L."/>
            <person name="Yao Z."/>
            <person name="Ying F."/>
            <person name="Zhai J."/>
            <person name="Zhou L."/>
            <person name="Zuber A."/>
            <person name="Denarie J."/>
            <person name="Dixon R.A."/>
            <person name="May G.D."/>
            <person name="Schwartz D.C."/>
            <person name="Rogers J."/>
            <person name="Quetier F."/>
            <person name="Town C.D."/>
            <person name="Roe B.A."/>
        </authorList>
    </citation>
    <scope>NUCLEOTIDE SEQUENCE [LARGE SCALE GENOMIC DNA]</scope>
    <source>
        <strain evidence="6">A17</strain>
        <strain evidence="8 9">cv. Jemalong A17</strain>
    </source>
</reference>
<keyword evidence="9" id="KW-1185">Reference proteome</keyword>
<dbReference type="PRINTS" id="PR00364">
    <property type="entry name" value="DISEASERSIST"/>
</dbReference>
<dbReference type="GO" id="GO:0043531">
    <property type="term" value="F:ADP binding"/>
    <property type="evidence" value="ECO:0007669"/>
    <property type="project" value="InterPro"/>
</dbReference>
<reference evidence="6 9" key="2">
    <citation type="journal article" date="2014" name="BMC Genomics">
        <title>An improved genome release (version Mt4.0) for the model legume Medicago truncatula.</title>
        <authorList>
            <person name="Tang H."/>
            <person name="Krishnakumar V."/>
            <person name="Bidwell S."/>
            <person name="Rosen B."/>
            <person name="Chan A."/>
            <person name="Zhou S."/>
            <person name="Gentzbittel L."/>
            <person name="Childs K.L."/>
            <person name="Yandell M."/>
            <person name="Gundlach H."/>
            <person name="Mayer K.F."/>
            <person name="Schwartz D.C."/>
            <person name="Town C.D."/>
        </authorList>
    </citation>
    <scope>GENOME REANNOTATION</scope>
    <source>
        <strain evidence="8 9">cv. Jemalong A17</strain>
    </source>
</reference>
<evidence type="ECO:0000259" key="5">
    <source>
        <dbReference type="PROSITE" id="PS50104"/>
    </source>
</evidence>
<dbReference type="InterPro" id="IPR042197">
    <property type="entry name" value="Apaf_helical"/>
</dbReference>
<name>G7JTC9_MEDTR</name>
<dbReference type="EMBL" id="CM001220">
    <property type="protein sequence ID" value="AES87095.2"/>
    <property type="molecule type" value="Genomic_DNA"/>
</dbReference>
<dbReference type="InterPro" id="IPR000157">
    <property type="entry name" value="TIR_dom"/>
</dbReference>
<dbReference type="EMBL" id="PSQE01000004">
    <property type="protein sequence ID" value="RHN59079.1"/>
    <property type="molecule type" value="Genomic_DNA"/>
</dbReference>
<evidence type="ECO:0000313" key="7">
    <source>
        <dbReference type="EMBL" id="RHN59079.1"/>
    </source>
</evidence>
<proteinExistence type="predicted"/>
<evidence type="ECO:0000313" key="10">
    <source>
        <dbReference type="Proteomes" id="UP000265566"/>
    </source>
</evidence>
<feature type="domain" description="TIR" evidence="5">
    <location>
        <begin position="503"/>
        <end position="652"/>
    </location>
</feature>
<dbReference type="InterPro" id="IPR035897">
    <property type="entry name" value="Toll_tir_struct_dom_sf"/>
</dbReference>
<evidence type="ECO:0000256" key="4">
    <source>
        <dbReference type="ARBA" id="ARBA00023027"/>
    </source>
</evidence>
<dbReference type="FunFam" id="3.40.50.10140:FF:000007">
    <property type="entry name" value="Disease resistance protein (TIR-NBS-LRR class)"/>
    <property type="match status" value="1"/>
</dbReference>
<keyword evidence="2" id="KW-0677">Repeat</keyword>
<dbReference type="Gene3D" id="3.40.50.10140">
    <property type="entry name" value="Toll/interleukin-1 receptor homology (TIR) domain"/>
    <property type="match status" value="2"/>
</dbReference>
<dbReference type="GO" id="GO:0006952">
    <property type="term" value="P:defense response"/>
    <property type="evidence" value="ECO:0007669"/>
    <property type="project" value="UniProtKB-KW"/>
</dbReference>
<dbReference type="Proteomes" id="UP000002051">
    <property type="component" value="Chromosome 4"/>
</dbReference>
<dbReference type="PaxDb" id="3880-AES87095"/>
<dbReference type="InterPro" id="IPR003593">
    <property type="entry name" value="AAA+_ATPase"/>
</dbReference>
<dbReference type="HOGENOM" id="CLU_001561_8_0_1"/>
<dbReference type="PANTHER" id="PTHR11017">
    <property type="entry name" value="LEUCINE-RICH REPEAT-CONTAINING PROTEIN"/>
    <property type="match status" value="1"/>
</dbReference>
<dbReference type="SMART" id="SM00255">
    <property type="entry name" value="TIR"/>
    <property type="match status" value="1"/>
</dbReference>
<gene>
    <name evidence="8" type="primary">11414600</name>
    <name evidence="6" type="ordered locus">MTR_4g021170</name>
    <name evidence="7" type="ORF">MtrunA17_Chr4g0009401</name>
</gene>
<evidence type="ECO:0000256" key="1">
    <source>
        <dbReference type="ARBA" id="ARBA00022614"/>
    </source>
</evidence>
<dbReference type="InterPro" id="IPR002182">
    <property type="entry name" value="NB-ARC"/>
</dbReference>
<keyword evidence="3" id="KW-0611">Plant defense</keyword>
<dbReference type="Gene3D" id="3.80.10.10">
    <property type="entry name" value="Ribonuclease Inhibitor"/>
    <property type="match status" value="1"/>
</dbReference>
<dbReference type="EnsemblPlants" id="AES87095">
    <property type="protein sequence ID" value="AES87095"/>
    <property type="gene ID" value="MTR_4g021170"/>
</dbReference>
<keyword evidence="7" id="KW-0238">DNA-binding</keyword>
<dbReference type="Proteomes" id="UP000265566">
    <property type="component" value="Chromosome 4"/>
</dbReference>
<reference evidence="10" key="4">
    <citation type="journal article" date="2018" name="Nat. Plants">
        <title>Whole-genome landscape of Medicago truncatula symbiotic genes.</title>
        <authorList>
            <person name="Pecrix Y."/>
            <person name="Staton S.E."/>
            <person name="Sallet E."/>
            <person name="Lelandais-Briere C."/>
            <person name="Moreau S."/>
            <person name="Carrere S."/>
            <person name="Blein T."/>
            <person name="Jardinaud M.F."/>
            <person name="Latrasse D."/>
            <person name="Zouine M."/>
            <person name="Zahm M."/>
            <person name="Kreplak J."/>
            <person name="Mayjonade B."/>
            <person name="Satge C."/>
            <person name="Perez M."/>
            <person name="Cauet S."/>
            <person name="Marande W."/>
            <person name="Chantry-Darmon C."/>
            <person name="Lopez-Roques C."/>
            <person name="Bouchez O."/>
            <person name="Berard A."/>
            <person name="Debelle F."/>
            <person name="Munos S."/>
            <person name="Bendahmane A."/>
            <person name="Berges H."/>
            <person name="Niebel A."/>
            <person name="Buitink J."/>
            <person name="Frugier F."/>
            <person name="Benhamed M."/>
            <person name="Crespi M."/>
            <person name="Gouzy J."/>
            <person name="Gamas P."/>
        </authorList>
    </citation>
    <scope>NUCLEOTIDE SEQUENCE [LARGE SCALE GENOMIC DNA]</scope>
    <source>
        <strain evidence="10">cv. Jemalong A17</strain>
    </source>
</reference>
<dbReference type="InterPro" id="IPR032675">
    <property type="entry name" value="LRR_dom_sf"/>
</dbReference>
<keyword evidence="4" id="KW-0520">NAD</keyword>
<sequence>MSYNYKVFLSICAQDRDHFIWHLNTVLRSKAGTALFGVEERLQYESELDAIVGYCKLAIVVFSSNYNKSISCVQELEKITECCRTSDLVVFPVFFDGVYPLHERSEGGMFDGNAFHDFIDRIGKDKDKFLSWVVGVTKATEYFGPSDLIYRYEHEYVQDYIRDIGEHVSRVLKKRDSFSAFYTKSINSGAQDVIQLLKQSKSPLILGIWGMPGIGKSSIVHAICNQIGPYFEHMSFLENAEGLWKDKLQVYLEEELIFHIDEQFERNISTTEARRMISKEKLRHKRVLLILDNVDKLDQLKALCGNREWFGRGSKIIITTRDRHLLKKHGVDYIYGVKQLDESESLELFNLGAFRQATSGKDFVELSRQVVAYSGGLPLALKVLGSNLYSKRVDFWESELHLLKMFPLQEVQRVLEDSFNDLSDVERRVFLDIALFFIGMNQNDVLETLNRSTQCTDLQISLLQDKSFVTIDENNNLQMHVLLQSMARDVIRRKSSNKTDQPKVYDVFLSFRGEDSRAKFMSHLFSSLQNEGIHAFKDDNEIQRGDQISISLLRAIGQSRISIIVLSTNYANSRWCMLELEKIMEIGRTKGLIVVPVFYEVAPSEVRDQKGRFGKAFKKLISKISMDESKKSNWRRDLFDIGGIAGFVLLGSRNESADIKNIVERVTHLLDRTKLFVAEHPVGLESRVDTVIKLLNIKKSDVLLLGIWGMGGTGKTTIAKAIYNQIGSKFEGMSFLLGVREFWETHTNLVSLQQQVLCDVYKTTTSKIHDIESGKIILKQRLAQKRVLFVLDDVTELHQLNALCGSREWFGSGSRIIITTRDMRLLRSCDQLYAIKEMDESESLELFSWHAFKLPSPPIDFATHSTDVIAYSGRLPLALEVLGSYLSDCEITEWQKVLEKLKCIPHDQVQKKLRVSFDGLKDVTEQQIFLDIACFFIGMDQNDVIQILNGCGFFADSGMKILLERSLVTVDNGNKLRVHDLLRDMGRQIIYEESPLDPENRSRLWRSDEVIDMLYNDSNLKGAEAVKGLALKFPKENLVRLNSNAFQKMYKLRLLQLAGVKLKGDFKHLSRNLRWLYWHGFPLTYIPAEFQQESLVAIELKYSNLTQTWKKNKMLKNLKILNLSHSQDLTETPDFSYMPNLEKLVLKDCPSLSAVSHSIGSLHKLLLINLTNCTGLRKLPRSIYTLKSLQTLILSGCSMIDKLEEDLVQMESLITLIADKTAIKKVPFSIVRMKNIGYISLSGFEGFSRDVFPSLIRSWMSPSNNVISLVQTYVPMSSLASSKDIQKLRILCVECGSDLQLTQDIARFLDVLKATKCQNLEASASSTTSHISDLYAPALTDDCLGQVCTSMSKNYLKYLLIQMGTKCQVSNIAEECILQTADETSDSFLLPCDNNCEWSSFSCKGCSIIFDIPTIKGRNLKSMILFIVYYSSPENIASEGCQGVLIINYTKRIIQVYKRDTLTSFGHEDWRTVTSILEPGNKVEVMVVLGEGFIADKTTISLSYDEPDDKKMERCHVVDEEDVIVSGNDDNNVSVSSGDDETINRFGEETMNHIQITKHGDGLCVDVVGPIQLVPNDLDQPVEAVAEEIHPAEEQPDQEHHVPPPECEPEQHATVASATIEPTLGAQILDAIRELRADFVRHEQTVTARFNAVEVRLEELADVVTQIQRDVES</sequence>
<evidence type="ECO:0000256" key="3">
    <source>
        <dbReference type="ARBA" id="ARBA00022821"/>
    </source>
</evidence>
<dbReference type="Pfam" id="PF00931">
    <property type="entry name" value="NB-ARC"/>
    <property type="match status" value="2"/>
</dbReference>
<accession>G7JTC9</accession>
<dbReference type="SUPFAM" id="SSF52058">
    <property type="entry name" value="L domain-like"/>
    <property type="match status" value="1"/>
</dbReference>
<dbReference type="InterPro" id="IPR027417">
    <property type="entry name" value="P-loop_NTPase"/>
</dbReference>
<dbReference type="Gramene" id="rna21066">
    <property type="protein sequence ID" value="RHN59079.1"/>
    <property type="gene ID" value="gene21066"/>
</dbReference>
<dbReference type="InterPro" id="IPR036390">
    <property type="entry name" value="WH_DNA-bd_sf"/>
</dbReference>
<dbReference type="Gene3D" id="3.40.50.300">
    <property type="entry name" value="P-loop containing nucleotide triphosphate hydrolases"/>
    <property type="match status" value="2"/>
</dbReference>
<dbReference type="InterPro" id="IPR058192">
    <property type="entry name" value="WHD_ROQ1-like"/>
</dbReference>
<dbReference type="PANTHER" id="PTHR11017:SF271">
    <property type="entry name" value="DISEASE RESISTANCE PROTEIN (TIR-NBS-LRR CLASS) FAMILY"/>
    <property type="match status" value="1"/>
</dbReference>
<keyword evidence="1" id="KW-0433">Leucine-rich repeat</keyword>
<feature type="domain" description="TIR" evidence="5">
    <location>
        <begin position="3"/>
        <end position="130"/>
    </location>
</feature>
<dbReference type="GO" id="GO:0003677">
    <property type="term" value="F:DNA binding"/>
    <property type="evidence" value="ECO:0007669"/>
    <property type="project" value="UniProtKB-KW"/>
</dbReference>
<dbReference type="Pfam" id="PF23282">
    <property type="entry name" value="WHD_ROQ1"/>
    <property type="match status" value="2"/>
</dbReference>
<accession>A0A0C3WSX7</accession>
<evidence type="ECO:0000313" key="9">
    <source>
        <dbReference type="Proteomes" id="UP000002051"/>
    </source>
</evidence>
<dbReference type="SUPFAM" id="SSF46785">
    <property type="entry name" value="Winged helix' DNA-binding domain"/>
    <property type="match status" value="2"/>
</dbReference>
<evidence type="ECO:0000313" key="8">
    <source>
        <dbReference type="EnsemblPlants" id="AES87095"/>
    </source>
</evidence>
<dbReference type="OrthoDB" id="1421090at2759"/>
<dbReference type="eggNOG" id="ENOG502QQJE">
    <property type="taxonomic scope" value="Eukaryota"/>
</dbReference>
<dbReference type="KEGG" id="mtr:11414600"/>
<dbReference type="GO" id="GO:0007165">
    <property type="term" value="P:signal transduction"/>
    <property type="evidence" value="ECO:0007669"/>
    <property type="project" value="InterPro"/>
</dbReference>
<dbReference type="SMART" id="SM00382">
    <property type="entry name" value="AAA"/>
    <property type="match status" value="2"/>
</dbReference>
<protein>
    <submittedName>
        <fullName evidence="6">Disease resistance protein (TIR-NBS-LRR class)</fullName>
    </submittedName>
    <submittedName>
        <fullName evidence="7">Putative TIR domain, winged helix-turn-helix DNA-binding domain-containing protein</fullName>
    </submittedName>
</protein>
<organism evidence="6 9">
    <name type="scientific">Medicago truncatula</name>
    <name type="common">Barrel medic</name>
    <name type="synonym">Medicago tribuloides</name>
    <dbReference type="NCBI Taxonomy" id="3880"/>
    <lineage>
        <taxon>Eukaryota</taxon>
        <taxon>Viridiplantae</taxon>
        <taxon>Streptophyta</taxon>
        <taxon>Embryophyta</taxon>
        <taxon>Tracheophyta</taxon>
        <taxon>Spermatophyta</taxon>
        <taxon>Magnoliopsida</taxon>
        <taxon>eudicotyledons</taxon>
        <taxon>Gunneridae</taxon>
        <taxon>Pentapetalae</taxon>
        <taxon>rosids</taxon>
        <taxon>fabids</taxon>
        <taxon>Fabales</taxon>
        <taxon>Fabaceae</taxon>
        <taxon>Papilionoideae</taxon>
        <taxon>50 kb inversion clade</taxon>
        <taxon>NPAAA clade</taxon>
        <taxon>Hologalegina</taxon>
        <taxon>IRL clade</taxon>
        <taxon>Trifolieae</taxon>
        <taxon>Medicago</taxon>
    </lineage>
</organism>
<dbReference type="SUPFAM" id="SSF52540">
    <property type="entry name" value="P-loop containing nucleoside triphosphate hydrolases"/>
    <property type="match status" value="2"/>
</dbReference>
<dbReference type="InterPro" id="IPR044974">
    <property type="entry name" value="Disease_R_plants"/>
</dbReference>
<evidence type="ECO:0000256" key="2">
    <source>
        <dbReference type="ARBA" id="ARBA00022737"/>
    </source>
</evidence>
<dbReference type="Gene3D" id="1.10.8.430">
    <property type="entry name" value="Helical domain of apoptotic protease-activating factors"/>
    <property type="match status" value="2"/>
</dbReference>
<dbReference type="Pfam" id="PF01582">
    <property type="entry name" value="TIR"/>
    <property type="match status" value="2"/>
</dbReference>